<keyword evidence="2" id="KW-0472">Membrane</keyword>
<reference evidence="3" key="1">
    <citation type="submission" date="2020-10" db="EMBL/GenBank/DDBJ databases">
        <authorList>
            <person name="Han B."/>
            <person name="Lu T."/>
            <person name="Zhao Q."/>
            <person name="Huang X."/>
            <person name="Zhao Y."/>
        </authorList>
    </citation>
    <scope>NUCLEOTIDE SEQUENCE</scope>
</reference>
<evidence type="ECO:0000256" key="2">
    <source>
        <dbReference type="SAM" id="Phobius"/>
    </source>
</evidence>
<evidence type="ECO:0000313" key="3">
    <source>
        <dbReference type="EMBL" id="CAD6248252.1"/>
    </source>
</evidence>
<dbReference type="EMBL" id="CAJGYO010000007">
    <property type="protein sequence ID" value="CAD6248252.1"/>
    <property type="molecule type" value="Genomic_DNA"/>
</dbReference>
<organism evidence="3 4">
    <name type="scientific">Miscanthus lutarioriparius</name>
    <dbReference type="NCBI Taxonomy" id="422564"/>
    <lineage>
        <taxon>Eukaryota</taxon>
        <taxon>Viridiplantae</taxon>
        <taxon>Streptophyta</taxon>
        <taxon>Embryophyta</taxon>
        <taxon>Tracheophyta</taxon>
        <taxon>Spermatophyta</taxon>
        <taxon>Magnoliopsida</taxon>
        <taxon>Liliopsida</taxon>
        <taxon>Poales</taxon>
        <taxon>Poaceae</taxon>
        <taxon>PACMAD clade</taxon>
        <taxon>Panicoideae</taxon>
        <taxon>Andropogonodae</taxon>
        <taxon>Andropogoneae</taxon>
        <taxon>Saccharinae</taxon>
        <taxon>Miscanthus</taxon>
    </lineage>
</organism>
<gene>
    <name evidence="3" type="ORF">NCGR_LOCUS32404</name>
</gene>
<evidence type="ECO:0000256" key="1">
    <source>
        <dbReference type="SAM" id="MobiDB-lite"/>
    </source>
</evidence>
<evidence type="ECO:0000313" key="4">
    <source>
        <dbReference type="Proteomes" id="UP000604825"/>
    </source>
</evidence>
<dbReference type="OrthoDB" id="1868634at2759"/>
<proteinExistence type="predicted"/>
<sequence length="208" mass="23336">MGLNFSVLNKFGNFPSSIPLFVCGVPGLSAATTKQVYERHFANKDTKEFKDFHIAYVEFCKYFNTVMPGQDFDTPSTTEIQKFFDDVWKPEKNEEERKILFLEFMRKNVRQAKVDDSFFIAAGLAVPVAAVLGKRASGHIPYVKSVRLDLVPNVVFVPFVTLLGIVGATAWQMGNKSAAAKEDEEANEEEKKTSKRAAEQQKEPSKSP</sequence>
<dbReference type="PANTHER" id="PTHR37754:SF1">
    <property type="entry name" value="CALCIUM ION-BINDING PROTEIN"/>
    <property type="match status" value="1"/>
</dbReference>
<dbReference type="Proteomes" id="UP000604825">
    <property type="component" value="Unassembled WGS sequence"/>
</dbReference>
<dbReference type="AlphaFoldDB" id="A0A811PXW9"/>
<keyword evidence="2" id="KW-1133">Transmembrane helix</keyword>
<feature type="transmembrane region" description="Helical" evidence="2">
    <location>
        <begin position="153"/>
        <end position="171"/>
    </location>
</feature>
<protein>
    <submittedName>
        <fullName evidence="3">Uncharacterized protein</fullName>
    </submittedName>
</protein>
<keyword evidence="4" id="KW-1185">Reference proteome</keyword>
<accession>A0A811PXW9</accession>
<dbReference type="PANTHER" id="PTHR37754">
    <property type="entry name" value="CALCIUM ION-BINDING PROTEIN"/>
    <property type="match status" value="1"/>
</dbReference>
<feature type="transmembrane region" description="Helical" evidence="2">
    <location>
        <begin position="114"/>
        <end position="133"/>
    </location>
</feature>
<feature type="region of interest" description="Disordered" evidence="1">
    <location>
        <begin position="176"/>
        <end position="208"/>
    </location>
</feature>
<feature type="compositionally biased region" description="Basic and acidic residues" evidence="1">
    <location>
        <begin position="189"/>
        <end position="208"/>
    </location>
</feature>
<comment type="caution">
    <text evidence="3">The sequence shown here is derived from an EMBL/GenBank/DDBJ whole genome shotgun (WGS) entry which is preliminary data.</text>
</comment>
<name>A0A811PXW9_9POAL</name>
<keyword evidence="2" id="KW-0812">Transmembrane</keyword>